<dbReference type="Pfam" id="PF03572">
    <property type="entry name" value="Peptidase_S41"/>
    <property type="match status" value="1"/>
</dbReference>
<feature type="chain" id="PRO_5022877433" evidence="1">
    <location>
        <begin position="23"/>
        <end position="395"/>
    </location>
</feature>
<dbReference type="EMBL" id="BJXR01000025">
    <property type="protein sequence ID" value="GEN07790.1"/>
    <property type="molecule type" value="Genomic_DNA"/>
</dbReference>
<accession>A0A511T0V9</accession>
<dbReference type="InterPro" id="IPR005151">
    <property type="entry name" value="Tail-specific_protease"/>
</dbReference>
<dbReference type="EMBL" id="FOIB01000001">
    <property type="protein sequence ID" value="SES79858.1"/>
    <property type="molecule type" value="Genomic_DNA"/>
</dbReference>
<evidence type="ECO:0000259" key="2">
    <source>
        <dbReference type="PROSITE" id="PS50106"/>
    </source>
</evidence>
<keyword evidence="1" id="KW-0732">Signal</keyword>
<dbReference type="CDD" id="cd07562">
    <property type="entry name" value="Peptidase_S41_TRI"/>
    <property type="match status" value="1"/>
</dbReference>
<dbReference type="Pfam" id="PF17820">
    <property type="entry name" value="PDZ_6"/>
    <property type="match status" value="1"/>
</dbReference>
<dbReference type="InterPro" id="IPR041489">
    <property type="entry name" value="PDZ_6"/>
</dbReference>
<evidence type="ECO:0000313" key="5">
    <source>
        <dbReference type="Proteomes" id="UP000183760"/>
    </source>
</evidence>
<dbReference type="SMART" id="SM00228">
    <property type="entry name" value="PDZ"/>
    <property type="match status" value="1"/>
</dbReference>
<name>A0A511T0V9_MYXFU</name>
<dbReference type="Gene3D" id="3.30.750.44">
    <property type="match status" value="1"/>
</dbReference>
<dbReference type="GO" id="GO:0004175">
    <property type="term" value="F:endopeptidase activity"/>
    <property type="evidence" value="ECO:0007669"/>
    <property type="project" value="TreeGrafter"/>
</dbReference>
<feature type="signal peptide" evidence="1">
    <location>
        <begin position="1"/>
        <end position="22"/>
    </location>
</feature>
<keyword evidence="3" id="KW-0378">Hydrolase</keyword>
<evidence type="ECO:0000313" key="3">
    <source>
        <dbReference type="EMBL" id="GEN07790.1"/>
    </source>
</evidence>
<sequence>MSKRLYLRILLAMVLLATSAHAASPFLKPGDEVVDHVRSRFYDAKRGEAWASKHQGYGASATNADDFARRTQAALAELNASHTVFYPRGTTGHADLSAIFQRHLKLPKVEAPSIGADIQETSQGFFVRHVFAHGPAAKAGLLRGDRLLSVEGKPFTSVASLTQRVNKPTRFTIERTLGAQPIVLTITPRLVNPKAEWLDAQHASTRVIDHQGRRVAYQQLYSCAGPEHQQKLQDALSDDFAQADAVVIDFRDGWGGCNPTFLNLFNRAVPRFVGIGRDGRRNAWSATWQKPVVLLVNGNSRSGKEIVAFTMKRLGLATLVGQRTAGAVLAGTPLRLSTGDLLYLAVEAVEVEGVLLEGVGVPVDVEVPDTLPYASGKDPQLDKALDVAATAVPSP</sequence>
<dbReference type="STRING" id="1334629.MFUL124B02_01820"/>
<dbReference type="InterPro" id="IPR001478">
    <property type="entry name" value="PDZ"/>
</dbReference>
<evidence type="ECO:0000313" key="6">
    <source>
        <dbReference type="Proteomes" id="UP000321514"/>
    </source>
</evidence>
<dbReference type="InterPro" id="IPR029045">
    <property type="entry name" value="ClpP/crotonase-like_dom_sf"/>
</dbReference>
<dbReference type="Proteomes" id="UP000183760">
    <property type="component" value="Unassembled WGS sequence"/>
</dbReference>
<dbReference type="GO" id="GO:0006508">
    <property type="term" value="P:proteolysis"/>
    <property type="evidence" value="ECO:0007669"/>
    <property type="project" value="UniProtKB-KW"/>
</dbReference>
<reference evidence="3 6" key="2">
    <citation type="submission" date="2019-07" db="EMBL/GenBank/DDBJ databases">
        <title>Whole genome shotgun sequence of Myxococcus fulvus NBRC 100333.</title>
        <authorList>
            <person name="Hosoyama A."/>
            <person name="Uohara A."/>
            <person name="Ohji S."/>
            <person name="Ichikawa N."/>
        </authorList>
    </citation>
    <scope>NUCLEOTIDE SEQUENCE [LARGE SCALE GENOMIC DNA]</scope>
    <source>
        <strain evidence="3 6">NBRC 100333</strain>
    </source>
</reference>
<keyword evidence="5" id="KW-1185">Reference proteome</keyword>
<evidence type="ECO:0000313" key="4">
    <source>
        <dbReference type="EMBL" id="SES79858.1"/>
    </source>
</evidence>
<proteinExistence type="predicted"/>
<dbReference type="GO" id="GO:0008236">
    <property type="term" value="F:serine-type peptidase activity"/>
    <property type="evidence" value="ECO:0007669"/>
    <property type="project" value="InterPro"/>
</dbReference>
<dbReference type="PROSITE" id="PS50106">
    <property type="entry name" value="PDZ"/>
    <property type="match status" value="1"/>
</dbReference>
<dbReference type="GO" id="GO:0030288">
    <property type="term" value="C:outer membrane-bounded periplasmic space"/>
    <property type="evidence" value="ECO:0007669"/>
    <property type="project" value="TreeGrafter"/>
</dbReference>
<dbReference type="InterPro" id="IPR036034">
    <property type="entry name" value="PDZ_sf"/>
</dbReference>
<protein>
    <submittedName>
        <fullName evidence="3">Carboxyl-terminal processing protease</fullName>
    </submittedName>
</protein>
<evidence type="ECO:0000256" key="1">
    <source>
        <dbReference type="SAM" id="SignalP"/>
    </source>
</evidence>
<reference evidence="4 5" key="1">
    <citation type="submission" date="2016-10" db="EMBL/GenBank/DDBJ databases">
        <authorList>
            <person name="Varghese N."/>
            <person name="Submissions S."/>
        </authorList>
    </citation>
    <scope>NUCLEOTIDE SEQUENCE [LARGE SCALE GENOMIC DNA]</scope>
    <source>
        <strain evidence="4 5">DSM 16525</strain>
    </source>
</reference>
<dbReference type="PANTHER" id="PTHR32060">
    <property type="entry name" value="TAIL-SPECIFIC PROTEASE"/>
    <property type="match status" value="1"/>
</dbReference>
<dbReference type="SUPFAM" id="SSF50156">
    <property type="entry name" value="PDZ domain-like"/>
    <property type="match status" value="1"/>
</dbReference>
<comment type="caution">
    <text evidence="3">The sequence shown here is derived from an EMBL/GenBank/DDBJ whole genome shotgun (WGS) entry which is preliminary data.</text>
</comment>
<keyword evidence="3" id="KW-0645">Protease</keyword>
<dbReference type="SMART" id="SM00245">
    <property type="entry name" value="TSPc"/>
    <property type="match status" value="1"/>
</dbReference>
<dbReference type="Gene3D" id="2.30.42.10">
    <property type="match status" value="1"/>
</dbReference>
<dbReference type="OrthoDB" id="9758793at2"/>
<dbReference type="SUPFAM" id="SSF52096">
    <property type="entry name" value="ClpP/crotonase"/>
    <property type="match status" value="1"/>
</dbReference>
<feature type="domain" description="PDZ" evidence="2">
    <location>
        <begin position="103"/>
        <end position="163"/>
    </location>
</feature>
<dbReference type="Gene3D" id="3.90.226.10">
    <property type="entry name" value="2-enoyl-CoA Hydratase, Chain A, domain 1"/>
    <property type="match status" value="1"/>
</dbReference>
<dbReference type="AlphaFoldDB" id="A0A511T0V9"/>
<gene>
    <name evidence="3" type="ORF">MFU01_28270</name>
    <name evidence="4" type="ORF">SAMN05443572_101185</name>
</gene>
<dbReference type="PANTHER" id="PTHR32060:SF30">
    <property type="entry name" value="CARBOXY-TERMINAL PROCESSING PROTEASE CTPA"/>
    <property type="match status" value="1"/>
</dbReference>
<organism evidence="3 6">
    <name type="scientific">Myxococcus fulvus</name>
    <dbReference type="NCBI Taxonomy" id="33"/>
    <lineage>
        <taxon>Bacteria</taxon>
        <taxon>Pseudomonadati</taxon>
        <taxon>Myxococcota</taxon>
        <taxon>Myxococcia</taxon>
        <taxon>Myxococcales</taxon>
        <taxon>Cystobacterineae</taxon>
        <taxon>Myxococcaceae</taxon>
        <taxon>Myxococcus</taxon>
    </lineage>
</organism>
<dbReference type="Proteomes" id="UP000321514">
    <property type="component" value="Unassembled WGS sequence"/>
</dbReference>
<dbReference type="RefSeq" id="WP_074948381.1">
    <property type="nucleotide sequence ID" value="NZ_BJXR01000025.1"/>
</dbReference>
<dbReference type="GO" id="GO:0007165">
    <property type="term" value="P:signal transduction"/>
    <property type="evidence" value="ECO:0007669"/>
    <property type="project" value="TreeGrafter"/>
</dbReference>